<evidence type="ECO:0000256" key="5">
    <source>
        <dbReference type="ARBA" id="ARBA00022989"/>
    </source>
</evidence>
<dbReference type="Gene3D" id="2.60.40.2880">
    <property type="entry name" value="MmpS1-5, C-terminal soluble domain"/>
    <property type="match status" value="1"/>
</dbReference>
<keyword evidence="3" id="KW-1003">Cell membrane</keyword>
<comment type="similarity">
    <text evidence="2">Belongs to the MmpS family.</text>
</comment>
<dbReference type="InterPro" id="IPR038468">
    <property type="entry name" value="MmpS_C"/>
</dbReference>
<evidence type="ECO:0000313" key="8">
    <source>
        <dbReference type="EMBL" id="AHC24483.1"/>
    </source>
</evidence>
<accession>V5X9I5</accession>
<keyword evidence="4 7" id="KW-0812">Transmembrane</keyword>
<protein>
    <submittedName>
        <fullName evidence="8">Transporter</fullName>
    </submittedName>
</protein>
<evidence type="ECO:0000256" key="6">
    <source>
        <dbReference type="ARBA" id="ARBA00023136"/>
    </source>
</evidence>
<evidence type="ECO:0000256" key="1">
    <source>
        <dbReference type="ARBA" id="ARBA00004236"/>
    </source>
</evidence>
<evidence type="ECO:0000256" key="3">
    <source>
        <dbReference type="ARBA" id="ARBA00022475"/>
    </source>
</evidence>
<dbReference type="Proteomes" id="UP000018763">
    <property type="component" value="Chromosome"/>
</dbReference>
<dbReference type="EMBL" id="CP006936">
    <property type="protein sequence ID" value="AHC24483.1"/>
    <property type="molecule type" value="Genomic_DNA"/>
</dbReference>
<comment type="subcellular location">
    <subcellularLocation>
        <location evidence="1">Cell membrane</location>
    </subcellularLocation>
</comment>
<name>V5X9I5_MYCNE</name>
<dbReference type="KEGG" id="mne:D174_07745"/>
<dbReference type="AlphaFoldDB" id="V5X9I5"/>
<evidence type="ECO:0000256" key="4">
    <source>
        <dbReference type="ARBA" id="ARBA00022692"/>
    </source>
</evidence>
<feature type="transmembrane region" description="Helical" evidence="7">
    <location>
        <begin position="7"/>
        <end position="27"/>
    </location>
</feature>
<evidence type="ECO:0000313" key="9">
    <source>
        <dbReference type="Proteomes" id="UP000018763"/>
    </source>
</evidence>
<gene>
    <name evidence="8" type="ORF">D174_07745</name>
</gene>
<organism evidence="8 9">
    <name type="scientific">Mycolicibacterium neoaurum VKM Ac-1815D</name>
    <dbReference type="NCBI Taxonomy" id="700508"/>
    <lineage>
        <taxon>Bacteria</taxon>
        <taxon>Bacillati</taxon>
        <taxon>Actinomycetota</taxon>
        <taxon>Actinomycetes</taxon>
        <taxon>Mycobacteriales</taxon>
        <taxon>Mycobacteriaceae</taxon>
        <taxon>Mycolicibacterium</taxon>
    </lineage>
</organism>
<proteinExistence type="inferred from homology"/>
<keyword evidence="5 7" id="KW-1133">Transmembrane helix</keyword>
<evidence type="ECO:0000256" key="7">
    <source>
        <dbReference type="SAM" id="Phobius"/>
    </source>
</evidence>
<reference evidence="8 9" key="1">
    <citation type="journal article" date="2014" name="Genome Announc.">
        <title>Complete Genome Sequence of Sterol-Transforming Mycobacterium neoaurum Strain VKM Ac-1815D.</title>
        <authorList>
            <person name="Shtratnikova V.Y."/>
            <person name="Bragin E.Y."/>
            <person name="Dovbnya D.V."/>
            <person name="Pekov Y.A."/>
            <person name="Schelkunov M.I."/>
            <person name="Strizhov N."/>
            <person name="Ivashina T.V."/>
            <person name="Ashapkin V.V."/>
            <person name="Donova M.V."/>
        </authorList>
    </citation>
    <scope>NUCLEOTIDE SEQUENCE [LARGE SCALE GENOMIC DNA]</scope>
    <source>
        <strain evidence="8 9">VKM Ac-1815D</strain>
    </source>
</reference>
<dbReference type="Pfam" id="PF05423">
    <property type="entry name" value="Mycobact_memb"/>
    <property type="match status" value="1"/>
</dbReference>
<keyword evidence="6 7" id="KW-0472">Membrane</keyword>
<dbReference type="eggNOG" id="ENOG5031IP3">
    <property type="taxonomic scope" value="Bacteria"/>
</dbReference>
<evidence type="ECO:0000256" key="2">
    <source>
        <dbReference type="ARBA" id="ARBA00007531"/>
    </source>
</evidence>
<dbReference type="GO" id="GO:0005886">
    <property type="term" value="C:plasma membrane"/>
    <property type="evidence" value="ECO:0007669"/>
    <property type="project" value="UniProtKB-SubCell"/>
</dbReference>
<keyword evidence="9" id="KW-1185">Reference proteome</keyword>
<sequence length="142" mass="14525">MNMLVKAWVPVTVSIAVAIGGVAVVHLRDAFGSEPIFTATGRGAQPLDPTFVKHVTYDVYGPAGTAGSVNYLDMGATAHQVDFTSLPWTLTITTTTPAVLASVVAQGDGSNIGCRITVNGVVKAEQSAAGHDAQISCLAKAA</sequence>
<dbReference type="InterPro" id="IPR008693">
    <property type="entry name" value="MmpS"/>
</dbReference>